<protein>
    <submittedName>
        <fullName evidence="1">Uncharacterized protein</fullName>
    </submittedName>
</protein>
<dbReference type="Proteomes" id="UP000256491">
    <property type="component" value="Unassembled WGS sequence"/>
</dbReference>
<name>A0ABX9IE79_9FLAO</name>
<evidence type="ECO:0000313" key="1">
    <source>
        <dbReference type="EMBL" id="REC70265.1"/>
    </source>
</evidence>
<gene>
    <name evidence="1" type="ORF">DRF57_22335</name>
</gene>
<proteinExistence type="predicted"/>
<reference evidence="1 2" key="1">
    <citation type="journal article" date="2010" name="Syst. Appl. Microbiol.">
        <title>Four new species of Chryseobacterium from the rhizosphere of coastal sand dune plants, Chryseobacterium elymi sp. nov., Chryseobacterium hagamense sp. nov., Chryseobacterium lathyri sp. nov. and Chryseobacterium rhizosphaerae sp. nov.</title>
        <authorList>
            <person name="Cho S.H."/>
            <person name="Lee K.S."/>
            <person name="Shin D.S."/>
            <person name="Han J.H."/>
            <person name="Park K.S."/>
            <person name="Lee C.H."/>
            <person name="Park K.H."/>
            <person name="Kim S.B."/>
        </authorList>
    </citation>
    <scope>NUCLEOTIDE SEQUENCE [LARGE SCALE GENOMIC DNA]</scope>
    <source>
        <strain evidence="1 2">KCTC 22548</strain>
    </source>
</reference>
<dbReference type="EMBL" id="QNUF01000043">
    <property type="protein sequence ID" value="REC70265.1"/>
    <property type="molecule type" value="Genomic_DNA"/>
</dbReference>
<organism evidence="1 2">
    <name type="scientific">Chryseobacterium rhizosphaerae</name>
    <dbReference type="NCBI Taxonomy" id="395937"/>
    <lineage>
        <taxon>Bacteria</taxon>
        <taxon>Pseudomonadati</taxon>
        <taxon>Bacteroidota</taxon>
        <taxon>Flavobacteriia</taxon>
        <taxon>Flavobacteriales</taxon>
        <taxon>Weeksellaceae</taxon>
        <taxon>Chryseobacterium group</taxon>
        <taxon>Chryseobacterium</taxon>
    </lineage>
</organism>
<accession>A0ABX9IE79</accession>
<keyword evidence="2" id="KW-1185">Reference proteome</keyword>
<sequence>MIFVFYRYTLSILSKIILFLHQTLIKTPIGVYMQSFPDKDFRLEIKNTILSIGIPKELSVNNTLSIAKFLEEI</sequence>
<comment type="caution">
    <text evidence="1">The sequence shown here is derived from an EMBL/GenBank/DDBJ whole genome shotgun (WGS) entry which is preliminary data.</text>
</comment>
<evidence type="ECO:0000313" key="2">
    <source>
        <dbReference type="Proteomes" id="UP000256491"/>
    </source>
</evidence>